<accession>A0A6A5W161</accession>
<dbReference type="GO" id="GO:1990498">
    <property type="term" value="C:mitotic spindle microtubule"/>
    <property type="evidence" value="ECO:0007669"/>
    <property type="project" value="TreeGrafter"/>
</dbReference>
<feature type="compositionally biased region" description="Pro residues" evidence="1">
    <location>
        <begin position="622"/>
        <end position="631"/>
    </location>
</feature>
<dbReference type="GO" id="GO:0070652">
    <property type="term" value="C:HAUS complex"/>
    <property type="evidence" value="ECO:0007669"/>
    <property type="project" value="InterPro"/>
</dbReference>
<sequence length="784" mass="87978">MSRSTSNSSSVTGTVANALSRTLSVKTNNKPAANVTHTPTSDVKLFVTNLRLLDLDTRNDWPGITVHTLSSRTADQKQRIGGVEWALFRLFEIWDPVETSQKLQPFFPPLEPLQSLNLRAALYRCLNELKKIGVLGRDSVLRKTMLDECKGEKFYEILALFSSIVLKKVLAARHHSQSKAAVARKLATANTLTHGDQKSLILLAIAHKVALVNVLKQKDAKRRRFSEFQQLLEAKEEEINQRNLKCRATPRSEKPSIPEKEAAAIKQQLRDNWIGNQKWLDTILHGDHVQVDDAFLNRPFRHVWRMIEAGRTFEDLAPDVGLLENLQLRVEEQRVRLREWQQFHERICQEQPSQPQAVPEMKTPKLFAFDQHLKFQPRTTEAASKTKPNDEPLRSEYREILSEMDDELSRISKARHNRTADSTTQRRGSSFSTSRSPARRRKSRSDSVPKKAAHEATEKDRKPAPPSRKQSRETVGIRPNHQGHTATPLDSEATLVGHPSTIPSLPPPLPISIQRPVEDHHEDLDETSDALPPSSPPAPISSPPLHSPPPSSYFPSEPPVLEPSLQTQEEALADQIISSIGAATPSPIKKPAKHQPRLSLMERTRLSMAPASAFAPITESPPDSPTLPEPIPIVSEADRKATLLERTRKSMAAMSTTAPRASLGGPTQKKDRSRKSSRQSLFPVNQFDTPRNRKSIQIIEEQRSGETTPKELIFEAEDPERIFKSRPKIATSPIFSPRLGEGDEEFDEGVTGVDLGDVDQDDGEEGYMEDWENSPLKKRGVGRF</sequence>
<reference evidence="3" key="1">
    <citation type="journal article" date="2020" name="Stud. Mycol.">
        <title>101 Dothideomycetes genomes: a test case for predicting lifestyles and emergence of pathogens.</title>
        <authorList>
            <person name="Haridas S."/>
            <person name="Albert R."/>
            <person name="Binder M."/>
            <person name="Bloem J."/>
            <person name="Labutti K."/>
            <person name="Salamov A."/>
            <person name="Andreopoulos B."/>
            <person name="Baker S."/>
            <person name="Barry K."/>
            <person name="Bills G."/>
            <person name="Bluhm B."/>
            <person name="Cannon C."/>
            <person name="Castanera R."/>
            <person name="Culley D."/>
            <person name="Daum C."/>
            <person name="Ezra D."/>
            <person name="Gonzalez J."/>
            <person name="Henrissat B."/>
            <person name="Kuo A."/>
            <person name="Liang C."/>
            <person name="Lipzen A."/>
            <person name="Lutzoni F."/>
            <person name="Magnuson J."/>
            <person name="Mondo S."/>
            <person name="Nolan M."/>
            <person name="Ohm R."/>
            <person name="Pangilinan J."/>
            <person name="Park H.-J."/>
            <person name="Ramirez L."/>
            <person name="Alfaro M."/>
            <person name="Sun H."/>
            <person name="Tritt A."/>
            <person name="Yoshinaga Y."/>
            <person name="Zwiers L.-H."/>
            <person name="Turgeon B."/>
            <person name="Goodwin S."/>
            <person name="Spatafora J."/>
            <person name="Crous P."/>
            <person name="Grigoriev I."/>
        </authorList>
    </citation>
    <scope>NUCLEOTIDE SEQUENCE</scope>
    <source>
        <strain evidence="3">CBS 123094</strain>
    </source>
</reference>
<gene>
    <name evidence="3" type="ORF">P154DRAFT_566724</name>
</gene>
<feature type="compositionally biased region" description="Basic and acidic residues" evidence="1">
    <location>
        <begin position="444"/>
        <end position="463"/>
    </location>
</feature>
<name>A0A6A5W161_9PLEO</name>
<dbReference type="InterPro" id="IPR028163">
    <property type="entry name" value="HAUS_6_N"/>
</dbReference>
<feature type="compositionally biased region" description="Basic and acidic residues" evidence="1">
    <location>
        <begin position="636"/>
        <end position="648"/>
    </location>
</feature>
<protein>
    <recommendedName>
        <fullName evidence="2">HAUS augmin-like complex subunit 6 N-terminal domain-containing protein</fullName>
    </recommendedName>
</protein>
<dbReference type="EMBL" id="ML977639">
    <property type="protein sequence ID" value="KAF1995440.1"/>
    <property type="molecule type" value="Genomic_DNA"/>
</dbReference>
<feature type="region of interest" description="Disordered" evidence="1">
    <location>
        <begin position="614"/>
        <end position="694"/>
    </location>
</feature>
<dbReference type="OrthoDB" id="5575722at2759"/>
<dbReference type="PANTHER" id="PTHR16151:SF2">
    <property type="entry name" value="HAUS AUGMIN-LIKE COMPLEX SUBUNIT 6"/>
    <property type="match status" value="1"/>
</dbReference>
<evidence type="ECO:0000259" key="2">
    <source>
        <dbReference type="Pfam" id="PF14661"/>
    </source>
</evidence>
<proteinExistence type="predicted"/>
<dbReference type="Proteomes" id="UP000799779">
    <property type="component" value="Unassembled WGS sequence"/>
</dbReference>
<evidence type="ECO:0000313" key="3">
    <source>
        <dbReference type="EMBL" id="KAF1995440.1"/>
    </source>
</evidence>
<organism evidence="3 4">
    <name type="scientific">Amniculicola lignicola CBS 123094</name>
    <dbReference type="NCBI Taxonomy" id="1392246"/>
    <lineage>
        <taxon>Eukaryota</taxon>
        <taxon>Fungi</taxon>
        <taxon>Dikarya</taxon>
        <taxon>Ascomycota</taxon>
        <taxon>Pezizomycotina</taxon>
        <taxon>Dothideomycetes</taxon>
        <taxon>Pleosporomycetidae</taxon>
        <taxon>Pleosporales</taxon>
        <taxon>Amniculicolaceae</taxon>
        <taxon>Amniculicola</taxon>
    </lineage>
</organism>
<feature type="region of interest" description="Disordered" evidence="1">
    <location>
        <begin position="411"/>
        <end position="596"/>
    </location>
</feature>
<evidence type="ECO:0000256" key="1">
    <source>
        <dbReference type="SAM" id="MobiDB-lite"/>
    </source>
</evidence>
<dbReference type="GO" id="GO:0008017">
    <property type="term" value="F:microtubule binding"/>
    <property type="evidence" value="ECO:0007669"/>
    <property type="project" value="TreeGrafter"/>
</dbReference>
<feature type="compositionally biased region" description="Polar residues" evidence="1">
    <location>
        <begin position="420"/>
        <end position="431"/>
    </location>
</feature>
<feature type="compositionally biased region" description="Polar residues" evidence="1">
    <location>
        <begin position="679"/>
        <end position="689"/>
    </location>
</feature>
<dbReference type="GO" id="GO:0051225">
    <property type="term" value="P:spindle assembly"/>
    <property type="evidence" value="ECO:0007669"/>
    <property type="project" value="InterPro"/>
</dbReference>
<keyword evidence="4" id="KW-1185">Reference proteome</keyword>
<dbReference type="InterPro" id="IPR026797">
    <property type="entry name" value="HAUS_6"/>
</dbReference>
<dbReference type="Pfam" id="PF14661">
    <property type="entry name" value="HAUS6_N"/>
    <property type="match status" value="1"/>
</dbReference>
<dbReference type="AlphaFoldDB" id="A0A6A5W161"/>
<evidence type="ECO:0000313" key="4">
    <source>
        <dbReference type="Proteomes" id="UP000799779"/>
    </source>
</evidence>
<feature type="compositionally biased region" description="Acidic residues" evidence="1">
    <location>
        <begin position="756"/>
        <end position="772"/>
    </location>
</feature>
<feature type="region of interest" description="Disordered" evidence="1">
    <location>
        <begin position="732"/>
        <end position="784"/>
    </location>
</feature>
<feature type="domain" description="HAUS augmin-like complex subunit 6 N-terminal" evidence="2">
    <location>
        <begin position="46"/>
        <end position="268"/>
    </location>
</feature>
<feature type="region of interest" description="Disordered" evidence="1">
    <location>
        <begin position="700"/>
        <end position="719"/>
    </location>
</feature>
<dbReference type="PANTHER" id="PTHR16151">
    <property type="entry name" value="HAUS AUGMIN-LIKE COMPLEX SUBUNIT 6"/>
    <property type="match status" value="1"/>
</dbReference>
<feature type="compositionally biased region" description="Pro residues" evidence="1">
    <location>
        <begin position="533"/>
        <end position="561"/>
    </location>
</feature>
<feature type="region of interest" description="Disordered" evidence="1">
    <location>
        <begin position="374"/>
        <end position="394"/>
    </location>
</feature>